<evidence type="ECO:0000259" key="7">
    <source>
        <dbReference type="Pfam" id="PF18052"/>
    </source>
</evidence>
<organism evidence="10 11">
    <name type="scientific">Saponaria officinalis</name>
    <name type="common">Common soapwort</name>
    <name type="synonym">Lychnis saponaria</name>
    <dbReference type="NCBI Taxonomy" id="3572"/>
    <lineage>
        <taxon>Eukaryota</taxon>
        <taxon>Viridiplantae</taxon>
        <taxon>Streptophyta</taxon>
        <taxon>Embryophyta</taxon>
        <taxon>Tracheophyta</taxon>
        <taxon>Spermatophyta</taxon>
        <taxon>Magnoliopsida</taxon>
        <taxon>eudicotyledons</taxon>
        <taxon>Gunneridae</taxon>
        <taxon>Pentapetalae</taxon>
        <taxon>Caryophyllales</taxon>
        <taxon>Caryophyllaceae</taxon>
        <taxon>Caryophylleae</taxon>
        <taxon>Saponaria</taxon>
    </lineage>
</organism>
<keyword evidence="5" id="KW-0472">Membrane</keyword>
<feature type="domain" description="Disease resistance protein winged helix" evidence="8">
    <location>
        <begin position="522"/>
        <end position="586"/>
    </location>
</feature>
<evidence type="ECO:0000256" key="3">
    <source>
        <dbReference type="ARBA" id="ARBA00022821"/>
    </source>
</evidence>
<feature type="domain" description="Disease resistance N-terminal" evidence="7">
    <location>
        <begin position="92"/>
        <end position="176"/>
    </location>
</feature>
<dbReference type="SUPFAM" id="SSF52540">
    <property type="entry name" value="P-loop containing nucleoside triphosphate hydrolases"/>
    <property type="match status" value="1"/>
</dbReference>
<dbReference type="Gene3D" id="1.10.10.10">
    <property type="entry name" value="Winged helix-like DNA-binding domain superfamily/Winged helix DNA-binding domain"/>
    <property type="match status" value="1"/>
</dbReference>
<comment type="caution">
    <text evidence="10">The sequence shown here is derived from an EMBL/GenBank/DDBJ whole genome shotgun (WGS) entry which is preliminary data.</text>
</comment>
<keyword evidence="3" id="KW-0611">Plant defense</keyword>
<dbReference type="InterPro" id="IPR036388">
    <property type="entry name" value="WH-like_DNA-bd_sf"/>
</dbReference>
<evidence type="ECO:0000256" key="5">
    <source>
        <dbReference type="SAM" id="Phobius"/>
    </source>
</evidence>
<dbReference type="GO" id="GO:0043531">
    <property type="term" value="F:ADP binding"/>
    <property type="evidence" value="ECO:0007669"/>
    <property type="project" value="InterPro"/>
</dbReference>
<dbReference type="GO" id="GO:0005524">
    <property type="term" value="F:ATP binding"/>
    <property type="evidence" value="ECO:0007669"/>
    <property type="project" value="UniProtKB-KW"/>
</dbReference>
<dbReference type="Gene3D" id="3.40.50.300">
    <property type="entry name" value="P-loop containing nucleotide triphosphate hydrolases"/>
    <property type="match status" value="1"/>
</dbReference>
<dbReference type="InterPro" id="IPR042197">
    <property type="entry name" value="Apaf_helical"/>
</dbReference>
<dbReference type="AlphaFoldDB" id="A0AAW1INE3"/>
<proteinExistence type="predicted"/>
<reference evidence="10" key="1">
    <citation type="submission" date="2024-03" db="EMBL/GenBank/DDBJ databases">
        <title>WGS assembly of Saponaria officinalis var. Norfolk2.</title>
        <authorList>
            <person name="Jenkins J."/>
            <person name="Shu S."/>
            <person name="Grimwood J."/>
            <person name="Barry K."/>
            <person name="Goodstein D."/>
            <person name="Schmutz J."/>
            <person name="Leebens-Mack J."/>
            <person name="Osbourn A."/>
        </authorList>
    </citation>
    <scope>NUCLEOTIDE SEQUENCE [LARGE SCALE GENOMIC DNA]</scope>
    <source>
        <strain evidence="10">JIC</strain>
    </source>
</reference>
<dbReference type="GO" id="GO:0051707">
    <property type="term" value="P:response to other organism"/>
    <property type="evidence" value="ECO:0007669"/>
    <property type="project" value="UniProtKB-ARBA"/>
</dbReference>
<keyword evidence="11" id="KW-1185">Reference proteome</keyword>
<dbReference type="PANTHER" id="PTHR36766:SF35">
    <property type="entry name" value="DISEASE RESISTANCE PROTEIN RGA3"/>
    <property type="match status" value="1"/>
</dbReference>
<keyword evidence="1" id="KW-0677">Repeat</keyword>
<dbReference type="InterPro" id="IPR041118">
    <property type="entry name" value="Rx_N"/>
</dbReference>
<dbReference type="InterPro" id="IPR032675">
    <property type="entry name" value="LRR_dom_sf"/>
</dbReference>
<dbReference type="Pfam" id="PF23598">
    <property type="entry name" value="LRR_14"/>
    <property type="match status" value="1"/>
</dbReference>
<feature type="domain" description="NB-ARC" evidence="6">
    <location>
        <begin position="275"/>
        <end position="440"/>
    </location>
</feature>
<dbReference type="SUPFAM" id="SSF52058">
    <property type="entry name" value="L domain-like"/>
    <property type="match status" value="1"/>
</dbReference>
<dbReference type="PANTHER" id="PTHR36766">
    <property type="entry name" value="PLANT BROAD-SPECTRUM MILDEW RESISTANCE PROTEIN RPW8"/>
    <property type="match status" value="1"/>
</dbReference>
<dbReference type="Pfam" id="PF23559">
    <property type="entry name" value="WHD_DRP"/>
    <property type="match status" value="1"/>
</dbReference>
<dbReference type="InterPro" id="IPR027417">
    <property type="entry name" value="P-loop_NTPase"/>
</dbReference>
<dbReference type="Pfam" id="PF18052">
    <property type="entry name" value="Rx_N"/>
    <property type="match status" value="1"/>
</dbReference>
<dbReference type="PRINTS" id="PR00364">
    <property type="entry name" value="DISEASERSIST"/>
</dbReference>
<dbReference type="Gene3D" id="3.80.10.10">
    <property type="entry name" value="Ribonuclease Inhibitor"/>
    <property type="match status" value="1"/>
</dbReference>
<protein>
    <submittedName>
        <fullName evidence="10">Uncharacterized protein</fullName>
    </submittedName>
</protein>
<accession>A0AAW1INE3</accession>
<dbReference type="Proteomes" id="UP001443914">
    <property type="component" value="Unassembled WGS sequence"/>
</dbReference>
<dbReference type="InterPro" id="IPR058922">
    <property type="entry name" value="WHD_DRP"/>
</dbReference>
<dbReference type="InterPro" id="IPR055414">
    <property type="entry name" value="LRR_R13L4/SHOC2-like"/>
</dbReference>
<evidence type="ECO:0000259" key="6">
    <source>
        <dbReference type="Pfam" id="PF00931"/>
    </source>
</evidence>
<evidence type="ECO:0000259" key="8">
    <source>
        <dbReference type="Pfam" id="PF23559"/>
    </source>
</evidence>
<dbReference type="Gene3D" id="1.10.8.430">
    <property type="entry name" value="Helical domain of apoptotic protease-activating factors"/>
    <property type="match status" value="1"/>
</dbReference>
<evidence type="ECO:0000256" key="1">
    <source>
        <dbReference type="ARBA" id="ARBA00022737"/>
    </source>
</evidence>
<dbReference type="EMBL" id="JBDFQZ010000009">
    <property type="protein sequence ID" value="KAK9690871.1"/>
    <property type="molecule type" value="Genomic_DNA"/>
</dbReference>
<dbReference type="Gene3D" id="1.20.5.4130">
    <property type="match status" value="1"/>
</dbReference>
<feature type="transmembrane region" description="Helical" evidence="5">
    <location>
        <begin position="46"/>
        <end position="69"/>
    </location>
</feature>
<evidence type="ECO:0000256" key="2">
    <source>
        <dbReference type="ARBA" id="ARBA00022741"/>
    </source>
</evidence>
<evidence type="ECO:0000259" key="9">
    <source>
        <dbReference type="Pfam" id="PF23598"/>
    </source>
</evidence>
<evidence type="ECO:0000313" key="10">
    <source>
        <dbReference type="EMBL" id="KAK9690871.1"/>
    </source>
</evidence>
<dbReference type="InterPro" id="IPR002182">
    <property type="entry name" value="NB-ARC"/>
</dbReference>
<keyword evidence="5" id="KW-0812">Transmembrane</keyword>
<dbReference type="Pfam" id="PF00931">
    <property type="entry name" value="NB-ARC"/>
    <property type="match status" value="1"/>
</dbReference>
<feature type="domain" description="Disease resistance R13L4/SHOC-2-like LRR" evidence="9">
    <location>
        <begin position="676"/>
        <end position="974"/>
    </location>
</feature>
<gene>
    <name evidence="10" type="ORF">RND81_09G159900</name>
</gene>
<keyword evidence="5" id="KW-1133">Transmembrane helix</keyword>
<evidence type="ECO:0000256" key="4">
    <source>
        <dbReference type="ARBA" id="ARBA00022840"/>
    </source>
</evidence>
<sequence>MQTYDLLSRCLLTTVPKHLNMGVVLFRPWVRVSCGLHVLGSVKFEIGTEVCCVYICTCYSLLLSTILVIQKLSFFFQKKKTSMMVDLGALLSIADRVFHLLQSPILKEMEDLESNLEKLNKTVFFIKNMLLDADKKPELSGAEKVWVEELKDVIYEADDLFDEVITVAKQKELNDQGAMLSKRVLNKVNSFFSSKNRVLVSYKTCQEVKSIQLKLDAIARNHGRYDFVDPQPTLKRREETCSFLNEKENENIIGREDDVKAIVDMIIDPNYNNIEENVGFVAIVGVGGLGKTTLARLVYNHHMVESNFDKNMWVCVSDQDGNEFNVKAILRKILDQDNKKLNDISTMQSLSTKFREEFENKKFLLILDDLWTEDPLKWSKLSEYLMIGGRGSKVVITTRSEITAEVILGKYTNSNKYMLHGLSDDDSWHLFESTAFERDSDQTNNPELVRIGKKIVKKCFNVPLAIKVVGTLLYGQTHRWESFEKKRLPEIETANNPVMSILKFSYDNLEPAVKDCFSYCALFPKDYVLHKQMLISLWMAQGYTDEYDSEDCFSILLKRCFFQDVETDDCGDIISFKIHDLLHDLAQEVAGDEILVGNYPVTNKLEKTGHHLFLGESKSVTGERQNVRHLFLGESKLVTGAPHWCLDEDKCTKKSFCERSIRSCYMNGVVIGSTLMKTLVSKWGRLRTLRLCVDSESLPESIGKLVHLRYLDLSYSWNLRKLPNSITTLYNLQTLLLTGCGLEEWPRNFCKLVNLRMLDISLCRMLKYMPSGIGQLTNLRILSEYRVCSVGSSGKQSAGLEDLKSLTHLTGHITIICDEDEDLASKDTLGECNCLENTQNLKVVRINLPVKYNEFMREISTPNYEDIAREEAVLVKLKPHRNLKHLLLFSYHGAEIPKWGRAVDDWGTILPNLVKIDLRNCYQLHSLPLLRTLKHLKTLYLHELRNLEYMENNGISYAASPFFPSLKDLNINNCRKLKGWPRGVGVGDNSSSSSLPAFPRLCTLTIYQCSELISLPACPSLESLDVQWSNRSLRITTGASNIRANAIDGTGPHLRL</sequence>
<keyword evidence="2" id="KW-0547">Nucleotide-binding</keyword>
<dbReference type="GO" id="GO:0006952">
    <property type="term" value="P:defense response"/>
    <property type="evidence" value="ECO:0007669"/>
    <property type="project" value="UniProtKB-KW"/>
</dbReference>
<evidence type="ECO:0000313" key="11">
    <source>
        <dbReference type="Proteomes" id="UP001443914"/>
    </source>
</evidence>
<name>A0AAW1INE3_SAPOF</name>
<keyword evidence="4" id="KW-0067">ATP-binding</keyword>